<evidence type="ECO:0000256" key="6">
    <source>
        <dbReference type="RuleBase" id="RU369073"/>
    </source>
</evidence>
<evidence type="ECO:0000313" key="9">
    <source>
        <dbReference type="EMBL" id="KAK0156648.1"/>
    </source>
</evidence>
<evidence type="ECO:0000256" key="4">
    <source>
        <dbReference type="ARBA" id="ARBA00023125"/>
    </source>
</evidence>
<gene>
    <name evidence="9" type="primary">THAP2_0</name>
    <name evidence="9" type="ORF">N1851_000124</name>
</gene>
<dbReference type="GO" id="GO:0006357">
    <property type="term" value="P:regulation of transcription by RNA polymerase II"/>
    <property type="evidence" value="ECO:0007669"/>
    <property type="project" value="TreeGrafter"/>
</dbReference>
<keyword evidence="6" id="KW-0539">Nucleus</keyword>
<dbReference type="InterPro" id="IPR038441">
    <property type="entry name" value="THAP_Znf_sf"/>
</dbReference>
<sequence length="289" mass="32948">MRDGYKLQKVVGGSNEHCCVPLCTGSSRYNTELSFHRFPKHTGHRTQWLHKIRRTGFTITPHTKVCSRHFTKDQIRTTAKGRRFLTANAIPTLFEWNAYSNETRAGVWERRTRPTSSPEPGPAETEEEIVDMVPMPIDHDYVVPDSMSDECGAPKHRPASRCCKRSTRTRNKTGNSSADNRGKRKYVTRVVHRAYYTAIRFNFVRSCVLNSKTSVLRSTVLKRSTANAMLTDRAIAPLCSPHIELLSVSVRPFYLPREFPQIFVTVVYIHPKADVDIATRAISNTVNRL</sequence>
<dbReference type="GO" id="GO:0000978">
    <property type="term" value="F:RNA polymerase II cis-regulatory region sequence-specific DNA binding"/>
    <property type="evidence" value="ECO:0007669"/>
    <property type="project" value="TreeGrafter"/>
</dbReference>
<keyword evidence="3" id="KW-0862">Zinc</keyword>
<reference evidence="9" key="1">
    <citation type="journal article" date="2023" name="Front. Mar. Sci.">
        <title>A new Merluccius polli reference genome to investigate the effects of global change in West African waters.</title>
        <authorList>
            <person name="Mateo J.L."/>
            <person name="Blanco-Fernandez C."/>
            <person name="Garcia-Vazquez E."/>
            <person name="Machado-Schiaffino G."/>
        </authorList>
    </citation>
    <scope>NUCLEOTIDE SEQUENCE</scope>
    <source>
        <strain evidence="9">C29</strain>
        <tissue evidence="9">Fin</tissue>
    </source>
</reference>
<dbReference type="SMART" id="SM00980">
    <property type="entry name" value="THAP"/>
    <property type="match status" value="1"/>
</dbReference>
<dbReference type="InterPro" id="IPR026516">
    <property type="entry name" value="THAP1/10"/>
</dbReference>
<keyword evidence="6" id="KW-0804">Transcription</keyword>
<dbReference type="GO" id="GO:0001935">
    <property type="term" value="P:endothelial cell proliferation"/>
    <property type="evidence" value="ECO:0007669"/>
    <property type="project" value="UniProtKB-UniRule"/>
</dbReference>
<dbReference type="InterPro" id="IPR006612">
    <property type="entry name" value="THAP_Znf"/>
</dbReference>
<keyword evidence="6" id="KW-0175">Coiled coil</keyword>
<comment type="similarity">
    <text evidence="6">Belongs to the THAP1 family.</text>
</comment>
<comment type="function">
    <text evidence="6">DNA-binding transcription regulator that regulates endothelial cell proliferation and G1/S cell-cycle progression. Specifically binds the 5'-[AT]NTNN[GT]GGCA[AGT]-3' core DNA sequence and acts by modulating expression of pRB-E2F cell-cycle target genes.</text>
</comment>
<proteinExistence type="inferred from homology"/>
<keyword evidence="2 5" id="KW-0863">Zinc-finger</keyword>
<dbReference type="GO" id="GO:0003700">
    <property type="term" value="F:DNA-binding transcription factor activity"/>
    <property type="evidence" value="ECO:0007669"/>
    <property type="project" value="UniProtKB-UniRule"/>
</dbReference>
<evidence type="ECO:0000256" key="5">
    <source>
        <dbReference type="PROSITE-ProRule" id="PRU00309"/>
    </source>
</evidence>
<dbReference type="PANTHER" id="PTHR46600:SF7">
    <property type="entry name" value="SI:DKEY-228B2.6-RELATED"/>
    <property type="match status" value="1"/>
</dbReference>
<dbReference type="GO" id="GO:0008270">
    <property type="term" value="F:zinc ion binding"/>
    <property type="evidence" value="ECO:0007669"/>
    <property type="project" value="UniProtKB-KW"/>
</dbReference>
<dbReference type="Gene3D" id="6.20.210.20">
    <property type="entry name" value="THAP domain"/>
    <property type="match status" value="1"/>
</dbReference>
<dbReference type="SMART" id="SM00692">
    <property type="entry name" value="DM3"/>
    <property type="match status" value="1"/>
</dbReference>
<dbReference type="AlphaFoldDB" id="A0AA47PDF6"/>
<feature type="region of interest" description="Disordered" evidence="7">
    <location>
        <begin position="149"/>
        <end position="182"/>
    </location>
</feature>
<evidence type="ECO:0000259" key="8">
    <source>
        <dbReference type="PROSITE" id="PS50950"/>
    </source>
</evidence>
<dbReference type="Pfam" id="PF05485">
    <property type="entry name" value="THAP"/>
    <property type="match status" value="1"/>
</dbReference>
<keyword evidence="10" id="KW-1185">Reference proteome</keyword>
<dbReference type="PANTHER" id="PTHR46600">
    <property type="entry name" value="THAP DOMAIN-CONTAINING"/>
    <property type="match status" value="1"/>
</dbReference>
<dbReference type="Proteomes" id="UP001174136">
    <property type="component" value="Unassembled WGS sequence"/>
</dbReference>
<evidence type="ECO:0000256" key="2">
    <source>
        <dbReference type="ARBA" id="ARBA00022771"/>
    </source>
</evidence>
<evidence type="ECO:0000256" key="3">
    <source>
        <dbReference type="ARBA" id="ARBA00022833"/>
    </source>
</evidence>
<organism evidence="9 10">
    <name type="scientific">Merluccius polli</name>
    <name type="common">Benguela hake</name>
    <name type="synonym">Merluccius cadenati</name>
    <dbReference type="NCBI Taxonomy" id="89951"/>
    <lineage>
        <taxon>Eukaryota</taxon>
        <taxon>Metazoa</taxon>
        <taxon>Chordata</taxon>
        <taxon>Craniata</taxon>
        <taxon>Vertebrata</taxon>
        <taxon>Euteleostomi</taxon>
        <taxon>Actinopterygii</taxon>
        <taxon>Neopterygii</taxon>
        <taxon>Teleostei</taxon>
        <taxon>Neoteleostei</taxon>
        <taxon>Acanthomorphata</taxon>
        <taxon>Zeiogadaria</taxon>
        <taxon>Gadariae</taxon>
        <taxon>Gadiformes</taxon>
        <taxon>Gadoidei</taxon>
        <taxon>Merlucciidae</taxon>
        <taxon>Merluccius</taxon>
    </lineage>
</organism>
<evidence type="ECO:0000256" key="1">
    <source>
        <dbReference type="ARBA" id="ARBA00022723"/>
    </source>
</evidence>
<keyword evidence="6" id="KW-0131">Cell cycle</keyword>
<keyword evidence="6" id="KW-0805">Transcription regulation</keyword>
<keyword evidence="1" id="KW-0479">Metal-binding</keyword>
<accession>A0AA47PDF6</accession>
<name>A0AA47PDF6_MERPO</name>
<keyword evidence="4 5" id="KW-0238">DNA-binding</keyword>
<dbReference type="EMBL" id="JAOPHQ010000001">
    <property type="protein sequence ID" value="KAK0156648.1"/>
    <property type="molecule type" value="Genomic_DNA"/>
</dbReference>
<evidence type="ECO:0000256" key="7">
    <source>
        <dbReference type="SAM" id="MobiDB-lite"/>
    </source>
</evidence>
<protein>
    <recommendedName>
        <fullName evidence="6">THAP domain-containing protein 1</fullName>
    </recommendedName>
</protein>
<comment type="caution">
    <text evidence="9">The sequence shown here is derived from an EMBL/GenBank/DDBJ whole genome shotgun (WGS) entry which is preliminary data.</text>
</comment>
<comment type="subcellular location">
    <subcellularLocation>
        <location evidence="6">Nucleus</location>
        <location evidence="6">Nucleoplasm</location>
    </subcellularLocation>
</comment>
<dbReference type="SUPFAM" id="SSF57716">
    <property type="entry name" value="Glucocorticoid receptor-like (DNA-binding domain)"/>
    <property type="match status" value="1"/>
</dbReference>
<dbReference type="PROSITE" id="PS50950">
    <property type="entry name" value="ZF_THAP"/>
    <property type="match status" value="1"/>
</dbReference>
<feature type="compositionally biased region" description="Basic residues" evidence="7">
    <location>
        <begin position="154"/>
        <end position="171"/>
    </location>
</feature>
<evidence type="ECO:0000313" key="10">
    <source>
        <dbReference type="Proteomes" id="UP001174136"/>
    </source>
</evidence>
<dbReference type="GO" id="GO:0005654">
    <property type="term" value="C:nucleoplasm"/>
    <property type="evidence" value="ECO:0007669"/>
    <property type="project" value="UniProtKB-SubCell"/>
</dbReference>
<feature type="domain" description="THAP-type" evidence="8">
    <location>
        <begin position="14"/>
        <end position="94"/>
    </location>
</feature>